<dbReference type="Pfam" id="PF05147">
    <property type="entry name" value="LANC_like"/>
    <property type="match status" value="1"/>
</dbReference>
<dbReference type="PATRIC" id="fig|69.6.peg.469"/>
<dbReference type="InterPro" id="IPR007822">
    <property type="entry name" value="LANC-like"/>
</dbReference>
<dbReference type="GO" id="GO:0005975">
    <property type="term" value="P:carbohydrate metabolic process"/>
    <property type="evidence" value="ECO:0007669"/>
    <property type="project" value="InterPro"/>
</dbReference>
<keyword evidence="1" id="KW-0479">Metal-binding</keyword>
<feature type="binding site" evidence="1">
    <location>
        <position position="830"/>
    </location>
    <ligand>
        <name>Zn(2+)</name>
        <dbReference type="ChEBI" id="CHEBI:29105"/>
    </ligand>
</feature>
<dbReference type="InterPro" id="IPR017146">
    <property type="entry name" value="Lanti_2_LanM"/>
</dbReference>
<dbReference type="NCBIfam" id="TIGR03897">
    <property type="entry name" value="lanti_2_LanM"/>
    <property type="match status" value="1"/>
</dbReference>
<dbReference type="GO" id="GO:0031179">
    <property type="term" value="P:peptide modification"/>
    <property type="evidence" value="ECO:0007669"/>
    <property type="project" value="InterPro"/>
</dbReference>
<keyword evidence="1" id="KW-0862">Zinc</keyword>
<sequence>MASVADTRGFEASLGCLTSSALDDLAAQLRSSPGLGEREAERVLEATGESLTTVVHAKVGRLLLLELNAARVTGRLGEDGSAQERWQRFIELASQREFWDGLHPHYPTLLPRVRRIVEHRCAASLSFARRWSEDRPRLAELCGGDPGELQSLRFGAGDSHCQGLTVAVVACEGGQVVYKPRSLAIDIALRGFLRTLEHAHGAALPIAVPRVVDRGGHGWSEFVAHRHAAGEDELRSFYLGIGHWLAVMRLLGGTDLHAENLIAHGGRPVVVDCETLFTPRLPTLASGLGDGHDRAVDLVSGTVLNIGLLPTRGAGLGWRGVDNSAAGMLPGQQPMMSLPGIVDAGSDRARLGQQLVAAPVAQNHPSAEPVLHRYWPQVLQGFDASTSTLQRMDADGTLRATLAAFADCQVRVVPRASEAYAEIGRMLWHPVSLHDEAKARRTAHELLAKMAANVSIAPDDPHVIDAEIDDLLDGDIPLFSTRVGEGRLHGPRGTRWLAPGDLAEQSWRRWKAADFEMERRFIGASLISAYANDGWMPDMPQLRVEPRVEDLDRRRREQAARIVGRMIDNAIFGDDGTVAWVAPGFTAAGWAVQPLGVDVYNGVSGMALLAGAYLREVAAGRADRLDGVEPLFAASVRTLAFAETRRAEQRRGRLKLRPRTPGAYVGLGSQIWTWLQLARWGLDDGDGLARARALAEELPESAAADEVNDVLMGTAGAIAPLLMLARASGDAGYADLASDLGRRLVERGRREDGRLFWTHERWPQGLGGFAHGASGMGWALTRLARETGRGEHHDAAQAAFAFEDALFDTQEGNWRDLRMLPGVTASTAWCHGATGIGLARADLDRRYLQPRTRETLRAAAAATWRAGLGWNHCACHGDAGNGELLAHAIDAGVGPEGVSKTDLLAALVTGLERHGAYSGGPREVFSPALLPGIGGIAYQLLRAHADSDLPTILVPAVD</sequence>
<dbReference type="KEGG" id="lez:GLE_0473"/>
<evidence type="ECO:0000259" key="2">
    <source>
        <dbReference type="Pfam" id="PF13575"/>
    </source>
</evidence>
<feature type="binding site" evidence="1">
    <location>
        <position position="875"/>
    </location>
    <ligand>
        <name>Zn(2+)</name>
        <dbReference type="ChEBI" id="CHEBI:29105"/>
    </ligand>
</feature>
<dbReference type="SUPFAM" id="SSF158745">
    <property type="entry name" value="LanC-like"/>
    <property type="match status" value="1"/>
</dbReference>
<name>A0A0S2DBC8_LYSEN</name>
<organism evidence="3 4">
    <name type="scientific">Lysobacter enzymogenes</name>
    <dbReference type="NCBI Taxonomy" id="69"/>
    <lineage>
        <taxon>Bacteria</taxon>
        <taxon>Pseudomonadati</taxon>
        <taxon>Pseudomonadota</taxon>
        <taxon>Gammaproteobacteria</taxon>
        <taxon>Lysobacterales</taxon>
        <taxon>Lysobacteraceae</taxon>
        <taxon>Lysobacter</taxon>
    </lineage>
</organism>
<evidence type="ECO:0000313" key="3">
    <source>
        <dbReference type="EMBL" id="ALN55831.1"/>
    </source>
</evidence>
<dbReference type="InterPro" id="IPR025410">
    <property type="entry name" value="Lant_dehyd"/>
</dbReference>
<feature type="domain" description="Lantibiotic biosynthesis protein dehydration" evidence="2">
    <location>
        <begin position="106"/>
        <end position="481"/>
    </location>
</feature>
<dbReference type="SUPFAM" id="SSF56112">
    <property type="entry name" value="Protein kinase-like (PK-like)"/>
    <property type="match status" value="1"/>
</dbReference>
<dbReference type="EMBL" id="CP013140">
    <property type="protein sequence ID" value="ALN55831.1"/>
    <property type="molecule type" value="Genomic_DNA"/>
</dbReference>
<evidence type="ECO:0000313" key="4">
    <source>
        <dbReference type="Proteomes" id="UP000061569"/>
    </source>
</evidence>
<dbReference type="STRING" id="69.GLE_0473"/>
<dbReference type="AlphaFoldDB" id="A0A0S2DBC8"/>
<dbReference type="Gene3D" id="1.50.10.10">
    <property type="match status" value="1"/>
</dbReference>
<dbReference type="Proteomes" id="UP000061569">
    <property type="component" value="Chromosome"/>
</dbReference>
<dbReference type="SMART" id="SM01260">
    <property type="entry name" value="LANC_like"/>
    <property type="match status" value="1"/>
</dbReference>
<dbReference type="OrthoDB" id="9148343at2"/>
<feature type="binding site" evidence="1">
    <location>
        <position position="876"/>
    </location>
    <ligand>
        <name>Zn(2+)</name>
        <dbReference type="ChEBI" id="CHEBI:29105"/>
    </ligand>
</feature>
<dbReference type="GO" id="GO:0046872">
    <property type="term" value="F:metal ion binding"/>
    <property type="evidence" value="ECO:0007669"/>
    <property type="project" value="UniProtKB-KW"/>
</dbReference>
<dbReference type="CDD" id="cd04792">
    <property type="entry name" value="LanM-like"/>
    <property type="match status" value="1"/>
</dbReference>
<dbReference type="PIRSF" id="PIRSF037228">
    <property type="entry name" value="Lant_mod_RumM"/>
    <property type="match status" value="1"/>
</dbReference>
<dbReference type="InterPro" id="IPR012341">
    <property type="entry name" value="6hp_glycosidase-like_sf"/>
</dbReference>
<proteinExistence type="predicted"/>
<reference evidence="3 4" key="1">
    <citation type="submission" date="2015-11" db="EMBL/GenBank/DDBJ databases">
        <title>Genome sequences of Lysobacter enzymogenes strain C3 and Lysobacter antibioticus ATCC 29479.</title>
        <authorList>
            <person name="Kobayashi D.Y."/>
        </authorList>
    </citation>
    <scope>NUCLEOTIDE SEQUENCE [LARGE SCALE GENOMIC DNA]</scope>
    <source>
        <strain evidence="3 4">C3</strain>
    </source>
</reference>
<dbReference type="Pfam" id="PF13575">
    <property type="entry name" value="DUF4135"/>
    <property type="match status" value="1"/>
</dbReference>
<gene>
    <name evidence="3" type="ORF">GLE_0473</name>
</gene>
<evidence type="ECO:0000256" key="1">
    <source>
        <dbReference type="PIRSR" id="PIRSR607822-1"/>
    </source>
</evidence>
<accession>A0A0S2DBC8</accession>
<dbReference type="InterPro" id="IPR011009">
    <property type="entry name" value="Kinase-like_dom_sf"/>
</dbReference>
<protein>
    <submittedName>
        <fullName evidence="3">Lanthionine synthetase C-like protein</fullName>
    </submittedName>
</protein>
<dbReference type="PRINTS" id="PR01950">
    <property type="entry name" value="LANCSUPER"/>
</dbReference>